<organism evidence="2">
    <name type="scientific">Tanacetum cinerariifolium</name>
    <name type="common">Dalmatian daisy</name>
    <name type="synonym">Chrysanthemum cinerariifolium</name>
    <dbReference type="NCBI Taxonomy" id="118510"/>
    <lineage>
        <taxon>Eukaryota</taxon>
        <taxon>Viridiplantae</taxon>
        <taxon>Streptophyta</taxon>
        <taxon>Embryophyta</taxon>
        <taxon>Tracheophyta</taxon>
        <taxon>Spermatophyta</taxon>
        <taxon>Magnoliopsida</taxon>
        <taxon>eudicotyledons</taxon>
        <taxon>Gunneridae</taxon>
        <taxon>Pentapetalae</taxon>
        <taxon>asterids</taxon>
        <taxon>campanulids</taxon>
        <taxon>Asterales</taxon>
        <taxon>Asteraceae</taxon>
        <taxon>Asteroideae</taxon>
        <taxon>Anthemideae</taxon>
        <taxon>Anthemidinae</taxon>
        <taxon>Tanacetum</taxon>
    </lineage>
</organism>
<feature type="non-terminal residue" evidence="2">
    <location>
        <position position="1"/>
    </location>
</feature>
<proteinExistence type="predicted"/>
<evidence type="ECO:0000313" key="2">
    <source>
        <dbReference type="EMBL" id="GEZ47368.1"/>
    </source>
</evidence>
<dbReference type="AlphaFoldDB" id="A0A699IH88"/>
<accession>A0A699IH88</accession>
<gene>
    <name evidence="2" type="ORF">Tci_519341</name>
</gene>
<name>A0A699IH88_TANCI</name>
<dbReference type="EMBL" id="BKCJ010283223">
    <property type="protein sequence ID" value="GEZ47368.1"/>
    <property type="molecule type" value="Genomic_DNA"/>
</dbReference>
<feature type="compositionally biased region" description="Basic and acidic residues" evidence="1">
    <location>
        <begin position="1"/>
        <end position="15"/>
    </location>
</feature>
<comment type="caution">
    <text evidence="2">The sequence shown here is derived from an EMBL/GenBank/DDBJ whole genome shotgun (WGS) entry which is preliminary data.</text>
</comment>
<reference evidence="2" key="1">
    <citation type="journal article" date="2019" name="Sci. Rep.">
        <title>Draft genome of Tanacetum cinerariifolium, the natural source of mosquito coil.</title>
        <authorList>
            <person name="Yamashiro T."/>
            <person name="Shiraishi A."/>
            <person name="Satake H."/>
            <person name="Nakayama K."/>
        </authorList>
    </citation>
    <scope>NUCLEOTIDE SEQUENCE</scope>
</reference>
<feature type="region of interest" description="Disordered" evidence="1">
    <location>
        <begin position="1"/>
        <end position="43"/>
    </location>
</feature>
<evidence type="ECO:0000256" key="1">
    <source>
        <dbReference type="SAM" id="MobiDB-lite"/>
    </source>
</evidence>
<sequence>EWGRHKELSDGRDGGETEVSGGGGGDTYVSEGGAGGDYAVYGD</sequence>
<protein>
    <submittedName>
        <fullName evidence="2">Uncharacterized protein</fullName>
    </submittedName>
</protein>
<feature type="compositionally biased region" description="Gly residues" evidence="1">
    <location>
        <begin position="20"/>
        <end position="36"/>
    </location>
</feature>